<dbReference type="Gene3D" id="4.10.240.10">
    <property type="entry name" value="Zn(2)-C6 fungal-type DNA-binding domain"/>
    <property type="match status" value="1"/>
</dbReference>
<keyword evidence="4" id="KW-0238">DNA-binding</keyword>
<dbReference type="PANTHER" id="PTHR47659:SF7">
    <property type="entry name" value="FUNGAL TRANSCRIPTIONAL REGULATORY PROTEIN, N-TERMINAL DOMAIN-CONTAINING PROTEIN"/>
    <property type="match status" value="1"/>
</dbReference>
<evidence type="ECO:0000256" key="4">
    <source>
        <dbReference type="ARBA" id="ARBA00023125"/>
    </source>
</evidence>
<evidence type="ECO:0000256" key="6">
    <source>
        <dbReference type="ARBA" id="ARBA00023242"/>
    </source>
</evidence>
<evidence type="ECO:0000256" key="1">
    <source>
        <dbReference type="ARBA" id="ARBA00022723"/>
    </source>
</evidence>
<dbReference type="EMBL" id="JACAZH010000009">
    <property type="protein sequence ID" value="KAF7359472.1"/>
    <property type="molecule type" value="Genomic_DNA"/>
</dbReference>
<feature type="region of interest" description="Disordered" evidence="8">
    <location>
        <begin position="1"/>
        <end position="29"/>
    </location>
</feature>
<gene>
    <name evidence="10" type="ORF">MSAN_01290000</name>
</gene>
<dbReference type="GO" id="GO:0008270">
    <property type="term" value="F:zinc ion binding"/>
    <property type="evidence" value="ECO:0007669"/>
    <property type="project" value="InterPro"/>
</dbReference>
<dbReference type="PANTHER" id="PTHR47659">
    <property type="entry name" value="ZN(II)2CYS6 TRANSCRIPTION FACTOR (EUROFUNG)-RELATED"/>
    <property type="match status" value="1"/>
</dbReference>
<dbReference type="GO" id="GO:0003677">
    <property type="term" value="F:DNA binding"/>
    <property type="evidence" value="ECO:0007669"/>
    <property type="project" value="UniProtKB-KW"/>
</dbReference>
<feature type="compositionally biased region" description="Basic residues" evidence="8">
    <location>
        <begin position="89"/>
        <end position="100"/>
    </location>
</feature>
<keyword evidence="11" id="KW-1185">Reference proteome</keyword>
<dbReference type="SMART" id="SM00066">
    <property type="entry name" value="GAL4"/>
    <property type="match status" value="1"/>
</dbReference>
<feature type="domain" description="Zn(2)-C6 fungal-type" evidence="9">
    <location>
        <begin position="53"/>
        <end position="85"/>
    </location>
</feature>
<evidence type="ECO:0000256" key="5">
    <source>
        <dbReference type="ARBA" id="ARBA00023163"/>
    </source>
</evidence>
<dbReference type="AlphaFoldDB" id="A0A8H7D4W8"/>
<organism evidence="10 11">
    <name type="scientific">Mycena sanguinolenta</name>
    <dbReference type="NCBI Taxonomy" id="230812"/>
    <lineage>
        <taxon>Eukaryota</taxon>
        <taxon>Fungi</taxon>
        <taxon>Dikarya</taxon>
        <taxon>Basidiomycota</taxon>
        <taxon>Agaricomycotina</taxon>
        <taxon>Agaricomycetes</taxon>
        <taxon>Agaricomycetidae</taxon>
        <taxon>Agaricales</taxon>
        <taxon>Marasmiineae</taxon>
        <taxon>Mycenaceae</taxon>
        <taxon>Mycena</taxon>
    </lineage>
</organism>
<evidence type="ECO:0000256" key="8">
    <source>
        <dbReference type="SAM" id="MobiDB-lite"/>
    </source>
</evidence>
<dbReference type="Proteomes" id="UP000623467">
    <property type="component" value="Unassembled WGS sequence"/>
</dbReference>
<dbReference type="InterPro" id="IPR001138">
    <property type="entry name" value="Zn2Cys6_DnaBD"/>
</dbReference>
<keyword evidence="3" id="KW-0805">Transcription regulation</keyword>
<evidence type="ECO:0000313" key="10">
    <source>
        <dbReference type="EMBL" id="KAF7359472.1"/>
    </source>
</evidence>
<feature type="compositionally biased region" description="Low complexity" evidence="8">
    <location>
        <begin position="126"/>
        <end position="138"/>
    </location>
</feature>
<feature type="region of interest" description="Disordered" evidence="8">
    <location>
        <begin position="84"/>
        <end position="188"/>
    </location>
</feature>
<dbReference type="InterPro" id="IPR050335">
    <property type="entry name" value="ERT1_acuK_gluconeogen_tf"/>
</dbReference>
<accession>A0A8H7D4W8</accession>
<reference evidence="10" key="1">
    <citation type="submission" date="2020-05" db="EMBL/GenBank/DDBJ databases">
        <title>Mycena genomes resolve the evolution of fungal bioluminescence.</title>
        <authorList>
            <person name="Tsai I.J."/>
        </authorList>
    </citation>
    <scope>NUCLEOTIDE SEQUENCE</scope>
    <source>
        <strain evidence="10">160909Yilan</strain>
    </source>
</reference>
<sequence>MASSDEKNLNGTDDMLDSSTSESIDPSVMPMHMYPFPSTSQTVRLKRMQVKVACTNCQKSCKKCDQARPCLRCVKYGFGPGECVDSQRKERKKGTKRGPYKKRDGQGNIIAQSKDPSFQELEIDLSSPSSNSAAPAGSIQPGHAPSFYPPSQGYKPGDPVYYQPQVYFPSPPNVGPEGPAYPSTPQFFPATFPTVYAPPYSPYMPYVGPDGRVHYPPAVKPPAPTGSEEKDDKSEDLKN</sequence>
<comment type="caution">
    <text evidence="10">The sequence shown here is derived from an EMBL/GenBank/DDBJ whole genome shotgun (WGS) entry which is preliminary data.</text>
</comment>
<keyword evidence="6" id="KW-0539">Nucleus</keyword>
<evidence type="ECO:0000256" key="2">
    <source>
        <dbReference type="ARBA" id="ARBA00022833"/>
    </source>
</evidence>
<keyword evidence="5" id="KW-0804">Transcription</keyword>
<evidence type="ECO:0000256" key="3">
    <source>
        <dbReference type="ARBA" id="ARBA00023015"/>
    </source>
</evidence>
<dbReference type="GO" id="GO:0000981">
    <property type="term" value="F:DNA-binding transcription factor activity, RNA polymerase II-specific"/>
    <property type="evidence" value="ECO:0007669"/>
    <property type="project" value="InterPro"/>
</dbReference>
<evidence type="ECO:0000256" key="7">
    <source>
        <dbReference type="ARBA" id="ARBA00040903"/>
    </source>
</evidence>
<evidence type="ECO:0000259" key="9">
    <source>
        <dbReference type="PROSITE" id="PS50048"/>
    </source>
</evidence>
<keyword evidence="2" id="KW-0862">Zinc</keyword>
<dbReference type="InterPro" id="IPR036864">
    <property type="entry name" value="Zn2-C6_fun-type_DNA-bd_sf"/>
</dbReference>
<dbReference type="PROSITE" id="PS50048">
    <property type="entry name" value="ZN2_CY6_FUNGAL_2"/>
    <property type="match status" value="1"/>
</dbReference>
<feature type="compositionally biased region" description="Basic and acidic residues" evidence="8">
    <location>
        <begin position="227"/>
        <end position="239"/>
    </location>
</feature>
<proteinExistence type="predicted"/>
<name>A0A8H7D4W8_9AGAR</name>
<feature type="region of interest" description="Disordered" evidence="8">
    <location>
        <begin position="211"/>
        <end position="239"/>
    </location>
</feature>
<evidence type="ECO:0000313" key="11">
    <source>
        <dbReference type="Proteomes" id="UP000623467"/>
    </source>
</evidence>
<dbReference type="OrthoDB" id="5575144at2759"/>
<dbReference type="CDD" id="cd00067">
    <property type="entry name" value="GAL4"/>
    <property type="match status" value="1"/>
</dbReference>
<dbReference type="Pfam" id="PF00172">
    <property type="entry name" value="Zn_clus"/>
    <property type="match status" value="1"/>
</dbReference>
<protein>
    <recommendedName>
        <fullName evidence="7">Transcription activator of gluconeogenesis ERT1</fullName>
    </recommendedName>
</protein>
<keyword evidence="1" id="KW-0479">Metal-binding</keyword>